<evidence type="ECO:0000256" key="2">
    <source>
        <dbReference type="SAM" id="MobiDB-lite"/>
    </source>
</evidence>
<gene>
    <name evidence="3" type="ORF">NSK_007479</name>
</gene>
<proteinExistence type="predicted"/>
<dbReference type="Proteomes" id="UP000355283">
    <property type="component" value="Unassembled WGS sequence"/>
</dbReference>
<comment type="caution">
    <text evidence="3">The sequence shown here is derived from an EMBL/GenBank/DDBJ whole genome shotgun (WGS) entry which is preliminary data.</text>
</comment>
<feature type="compositionally biased region" description="Basic and acidic residues" evidence="2">
    <location>
        <begin position="137"/>
        <end position="147"/>
    </location>
</feature>
<name>A0A4D9CX89_9STRA</name>
<protein>
    <submittedName>
        <fullName evidence="3">Uncharacterized protein</fullName>
    </submittedName>
</protein>
<dbReference type="EMBL" id="SDOX01000134">
    <property type="protein sequence ID" value="TFJ81189.1"/>
    <property type="molecule type" value="Genomic_DNA"/>
</dbReference>
<sequence>MEVSQKMEIEKKRKRLESLTQSLEEERRGENDTHVDGDIHPLILEAASLSSSIGQWDRLALEAHHLKKIGAMARQEGEEGVWEECEERIKGLEKECAAFRTQVRVLPCAPKSSAPSPSSTTTSTPLPADSLLGDPLKPAHEDEKCADKSQQGAREGEEGREALCRTYVLYPHALIKDHRTGLTAEGSKAEDVLEKGDIDAFIEAALTQASMTKSEEDKGGRIGSIEEEAKLKYVGGKESSEDDREDVIEKIGENQDNDEKREGTEGDATEDERDEEQE</sequence>
<dbReference type="InterPro" id="IPR045853">
    <property type="entry name" value="Pep_chain_release_fac_I_sf"/>
</dbReference>
<evidence type="ECO:0000313" key="4">
    <source>
        <dbReference type="Proteomes" id="UP000355283"/>
    </source>
</evidence>
<evidence type="ECO:0000313" key="3">
    <source>
        <dbReference type="EMBL" id="TFJ81189.1"/>
    </source>
</evidence>
<reference evidence="3 4" key="1">
    <citation type="submission" date="2019-01" db="EMBL/GenBank/DDBJ databases">
        <title>Nuclear Genome Assembly of the Microalgal Biofuel strain Nannochloropsis salina CCMP1776.</title>
        <authorList>
            <person name="Hovde B."/>
        </authorList>
    </citation>
    <scope>NUCLEOTIDE SEQUENCE [LARGE SCALE GENOMIC DNA]</scope>
    <source>
        <strain evidence="3 4">CCMP1776</strain>
    </source>
</reference>
<feature type="compositionally biased region" description="Acidic residues" evidence="2">
    <location>
        <begin position="265"/>
        <end position="278"/>
    </location>
</feature>
<keyword evidence="1" id="KW-0175">Coiled coil</keyword>
<dbReference type="SUPFAM" id="SSF75620">
    <property type="entry name" value="Release factor"/>
    <property type="match status" value="1"/>
</dbReference>
<feature type="coiled-coil region" evidence="1">
    <location>
        <begin position="6"/>
        <end position="33"/>
    </location>
</feature>
<feature type="compositionally biased region" description="Basic and acidic residues" evidence="2">
    <location>
        <begin position="247"/>
        <end position="264"/>
    </location>
</feature>
<feature type="region of interest" description="Disordered" evidence="2">
    <location>
        <begin position="209"/>
        <end position="278"/>
    </location>
</feature>
<accession>A0A4D9CX89</accession>
<feature type="compositionally biased region" description="Low complexity" evidence="2">
    <location>
        <begin position="108"/>
        <end position="132"/>
    </location>
</feature>
<dbReference type="AlphaFoldDB" id="A0A4D9CX89"/>
<organism evidence="3 4">
    <name type="scientific">Nannochloropsis salina CCMP1776</name>
    <dbReference type="NCBI Taxonomy" id="1027361"/>
    <lineage>
        <taxon>Eukaryota</taxon>
        <taxon>Sar</taxon>
        <taxon>Stramenopiles</taxon>
        <taxon>Ochrophyta</taxon>
        <taxon>Eustigmatophyceae</taxon>
        <taxon>Eustigmatales</taxon>
        <taxon>Monodopsidaceae</taxon>
        <taxon>Microchloropsis</taxon>
        <taxon>Microchloropsis salina</taxon>
    </lineage>
</organism>
<keyword evidence="4" id="KW-1185">Reference proteome</keyword>
<feature type="region of interest" description="Disordered" evidence="2">
    <location>
        <begin position="108"/>
        <end position="158"/>
    </location>
</feature>
<evidence type="ECO:0000256" key="1">
    <source>
        <dbReference type="SAM" id="Coils"/>
    </source>
</evidence>